<evidence type="ECO:0000256" key="2">
    <source>
        <dbReference type="ARBA" id="ARBA00022723"/>
    </source>
</evidence>
<dbReference type="SUPFAM" id="SSF47781">
    <property type="entry name" value="RuvA domain 2-like"/>
    <property type="match status" value="1"/>
</dbReference>
<keyword evidence="2" id="KW-0479">Metal-binding</keyword>
<dbReference type="EMBL" id="PCVG01000047">
    <property type="protein sequence ID" value="PIQ68488.1"/>
    <property type="molecule type" value="Genomic_DNA"/>
</dbReference>
<evidence type="ECO:0000256" key="4">
    <source>
        <dbReference type="ARBA" id="ARBA00022833"/>
    </source>
</evidence>
<proteinExistence type="inferred from homology"/>
<keyword evidence="3" id="KW-0378">Hydrolase</keyword>
<keyword evidence="5" id="KW-0482">Metalloprotease</keyword>
<reference evidence="8 9" key="1">
    <citation type="submission" date="2017-09" db="EMBL/GenBank/DDBJ databases">
        <title>Depth-based differentiation of microbial function through sediment-hosted aquifers and enrichment of novel symbionts in the deep terrestrial subsurface.</title>
        <authorList>
            <person name="Probst A.J."/>
            <person name="Ladd B."/>
            <person name="Jarett J.K."/>
            <person name="Geller-Mcgrath D.E."/>
            <person name="Sieber C.M."/>
            <person name="Emerson J.B."/>
            <person name="Anantharaman K."/>
            <person name="Thomas B.C."/>
            <person name="Malmstrom R."/>
            <person name="Stieglmeier M."/>
            <person name="Klingl A."/>
            <person name="Woyke T."/>
            <person name="Ryan C.M."/>
            <person name="Banfield J.F."/>
        </authorList>
    </citation>
    <scope>NUCLEOTIDE SEQUENCE [LARGE SCALE GENOMIC DNA]</scope>
    <source>
        <strain evidence="8">CG11_big_fil_rev_8_21_14_0_20_46_11</strain>
    </source>
</reference>
<dbReference type="AlphaFoldDB" id="A0A2H0KB48"/>
<dbReference type="Gene3D" id="1.10.150.20">
    <property type="entry name" value="5' to 3' exonuclease, C-terminal subdomain"/>
    <property type="match status" value="1"/>
</dbReference>
<dbReference type="InterPro" id="IPR046778">
    <property type="entry name" value="UPF0758_N"/>
</dbReference>
<dbReference type="InterPro" id="IPR001405">
    <property type="entry name" value="UPF0758"/>
</dbReference>
<dbReference type="Proteomes" id="UP000229342">
    <property type="component" value="Unassembled WGS sequence"/>
</dbReference>
<keyword evidence="4" id="KW-0862">Zinc</keyword>
<accession>A0A2H0KB48</accession>
<evidence type="ECO:0000256" key="5">
    <source>
        <dbReference type="ARBA" id="ARBA00023049"/>
    </source>
</evidence>
<dbReference type="InterPro" id="IPR025657">
    <property type="entry name" value="RadC_JAB"/>
</dbReference>
<dbReference type="Pfam" id="PF20582">
    <property type="entry name" value="UPF0758_N"/>
    <property type="match status" value="1"/>
</dbReference>
<organism evidence="8 9">
    <name type="scientific">Candidatus Taylorbacteria bacterium CG11_big_fil_rev_8_21_14_0_20_46_11</name>
    <dbReference type="NCBI Taxonomy" id="1975025"/>
    <lineage>
        <taxon>Bacteria</taxon>
        <taxon>Candidatus Tayloriibacteriota</taxon>
    </lineage>
</organism>
<dbReference type="NCBIfam" id="TIGR00608">
    <property type="entry name" value="radc"/>
    <property type="match status" value="1"/>
</dbReference>
<name>A0A2H0KB48_9BACT</name>
<dbReference type="Gene3D" id="3.40.140.10">
    <property type="entry name" value="Cytidine Deaminase, domain 2"/>
    <property type="match status" value="1"/>
</dbReference>
<gene>
    <name evidence="8" type="ORF">COV91_03795</name>
</gene>
<sequence>MGNSFTIHDLPKEERPRERLIKFGEEALSAQELLQVIIGRGIAGESVVVTAQKLLSKFGSLQKLAEASIEELSSVKGIGPAKATQMKAVFEIGRRVATDTPPYESKELSDPKKVYRLIKSKLKDYHKEHFYIIPINSRNFSIAEISVGSINASIVHPREVFAEAIKSKAVSVIFAHNHPSGDPEPSEDDLAITKRLVETGKVVGIEVVDHIIVAEKSFLSFKEKGLL</sequence>
<dbReference type="CDD" id="cd08071">
    <property type="entry name" value="MPN_DUF2466"/>
    <property type="match status" value="1"/>
</dbReference>
<evidence type="ECO:0000313" key="8">
    <source>
        <dbReference type="EMBL" id="PIQ68488.1"/>
    </source>
</evidence>
<feature type="domain" description="MPN" evidence="7">
    <location>
        <begin position="107"/>
        <end position="227"/>
    </location>
</feature>
<dbReference type="InterPro" id="IPR037518">
    <property type="entry name" value="MPN"/>
</dbReference>
<evidence type="ECO:0000256" key="6">
    <source>
        <dbReference type="RuleBase" id="RU003797"/>
    </source>
</evidence>
<dbReference type="InterPro" id="IPR020891">
    <property type="entry name" value="UPF0758_CS"/>
</dbReference>
<dbReference type="PANTHER" id="PTHR30471">
    <property type="entry name" value="DNA REPAIR PROTEIN RADC"/>
    <property type="match status" value="1"/>
</dbReference>
<dbReference type="NCBIfam" id="NF000642">
    <property type="entry name" value="PRK00024.1"/>
    <property type="match status" value="1"/>
</dbReference>
<dbReference type="PROSITE" id="PS50249">
    <property type="entry name" value="MPN"/>
    <property type="match status" value="1"/>
</dbReference>
<comment type="caution">
    <text evidence="8">The sequence shown here is derived from an EMBL/GenBank/DDBJ whole genome shotgun (WGS) entry which is preliminary data.</text>
</comment>
<protein>
    <recommendedName>
        <fullName evidence="7">MPN domain-containing protein</fullName>
    </recommendedName>
</protein>
<dbReference type="PROSITE" id="PS01302">
    <property type="entry name" value="UPF0758"/>
    <property type="match status" value="1"/>
</dbReference>
<dbReference type="InterPro" id="IPR010994">
    <property type="entry name" value="RuvA_2-like"/>
</dbReference>
<dbReference type="GO" id="GO:0046872">
    <property type="term" value="F:metal ion binding"/>
    <property type="evidence" value="ECO:0007669"/>
    <property type="project" value="UniProtKB-KW"/>
</dbReference>
<dbReference type="GO" id="GO:0006508">
    <property type="term" value="P:proteolysis"/>
    <property type="evidence" value="ECO:0007669"/>
    <property type="project" value="UniProtKB-KW"/>
</dbReference>
<dbReference type="Pfam" id="PF04002">
    <property type="entry name" value="RadC"/>
    <property type="match status" value="1"/>
</dbReference>
<comment type="similarity">
    <text evidence="6">Belongs to the UPF0758 family.</text>
</comment>
<evidence type="ECO:0000313" key="9">
    <source>
        <dbReference type="Proteomes" id="UP000229342"/>
    </source>
</evidence>
<dbReference type="GO" id="GO:0008237">
    <property type="term" value="F:metallopeptidase activity"/>
    <property type="evidence" value="ECO:0007669"/>
    <property type="project" value="UniProtKB-KW"/>
</dbReference>
<evidence type="ECO:0000256" key="1">
    <source>
        <dbReference type="ARBA" id="ARBA00022670"/>
    </source>
</evidence>
<keyword evidence="1" id="KW-0645">Protease</keyword>
<evidence type="ECO:0000256" key="3">
    <source>
        <dbReference type="ARBA" id="ARBA00022801"/>
    </source>
</evidence>
<evidence type="ECO:0000259" key="7">
    <source>
        <dbReference type="PROSITE" id="PS50249"/>
    </source>
</evidence>
<dbReference type="PANTHER" id="PTHR30471:SF3">
    <property type="entry name" value="UPF0758 PROTEIN YEES-RELATED"/>
    <property type="match status" value="1"/>
</dbReference>